<organism evidence="2 3">
    <name type="scientific">Holdemania filiformis</name>
    <dbReference type="NCBI Taxonomy" id="61171"/>
    <lineage>
        <taxon>Bacteria</taxon>
        <taxon>Bacillati</taxon>
        <taxon>Bacillota</taxon>
        <taxon>Erysipelotrichia</taxon>
        <taxon>Erysipelotrichales</taxon>
        <taxon>Erysipelotrichaceae</taxon>
        <taxon>Holdemania</taxon>
    </lineage>
</organism>
<dbReference type="InterPro" id="IPR001387">
    <property type="entry name" value="Cro/C1-type_HTH"/>
</dbReference>
<dbReference type="GO" id="GO:0003677">
    <property type="term" value="F:DNA binding"/>
    <property type="evidence" value="ECO:0007669"/>
    <property type="project" value="InterPro"/>
</dbReference>
<dbReference type="SMART" id="SM00530">
    <property type="entry name" value="HTH_XRE"/>
    <property type="match status" value="1"/>
</dbReference>
<evidence type="ECO:0000259" key="1">
    <source>
        <dbReference type="PROSITE" id="PS50943"/>
    </source>
</evidence>
<dbReference type="CDD" id="cd00093">
    <property type="entry name" value="HTH_XRE"/>
    <property type="match status" value="1"/>
</dbReference>
<protein>
    <submittedName>
        <fullName evidence="2">XRE family transcriptional regulator</fullName>
    </submittedName>
</protein>
<accession>A0A412G758</accession>
<feature type="domain" description="HTH cro/C1-type" evidence="1">
    <location>
        <begin position="29"/>
        <end position="74"/>
    </location>
</feature>
<proteinExistence type="predicted"/>
<dbReference type="InterPro" id="IPR010982">
    <property type="entry name" value="Lambda_DNA-bd_dom_sf"/>
</dbReference>
<dbReference type="Gene3D" id="1.10.260.40">
    <property type="entry name" value="lambda repressor-like DNA-binding domains"/>
    <property type="match status" value="1"/>
</dbReference>
<dbReference type="RefSeq" id="WP_006060382.1">
    <property type="nucleotide sequence ID" value="NZ_CABJCV010000001.1"/>
</dbReference>
<gene>
    <name evidence="2" type="ORF">DWY25_01995</name>
</gene>
<name>A0A412G758_9FIRM</name>
<dbReference type="SUPFAM" id="SSF47413">
    <property type="entry name" value="lambda repressor-like DNA-binding domains"/>
    <property type="match status" value="1"/>
</dbReference>
<dbReference type="AlphaFoldDB" id="A0A412G758"/>
<evidence type="ECO:0000313" key="3">
    <source>
        <dbReference type="Proteomes" id="UP000284178"/>
    </source>
</evidence>
<dbReference type="Proteomes" id="UP000284178">
    <property type="component" value="Unassembled WGS sequence"/>
</dbReference>
<dbReference type="EMBL" id="QRUP01000001">
    <property type="protein sequence ID" value="RGR77086.1"/>
    <property type="molecule type" value="Genomic_DNA"/>
</dbReference>
<comment type="caution">
    <text evidence="2">The sequence shown here is derived from an EMBL/GenBank/DDBJ whole genome shotgun (WGS) entry which is preliminary data.</text>
</comment>
<dbReference type="PROSITE" id="PS50943">
    <property type="entry name" value="HTH_CROC1"/>
    <property type="match status" value="1"/>
</dbReference>
<dbReference type="Pfam" id="PF13443">
    <property type="entry name" value="HTH_26"/>
    <property type="match status" value="1"/>
</dbReference>
<dbReference type="GeneID" id="83014181"/>
<reference evidence="2 3" key="1">
    <citation type="submission" date="2018-08" db="EMBL/GenBank/DDBJ databases">
        <title>A genome reference for cultivated species of the human gut microbiota.</title>
        <authorList>
            <person name="Zou Y."/>
            <person name="Xue W."/>
            <person name="Luo G."/>
        </authorList>
    </citation>
    <scope>NUCLEOTIDE SEQUENCE [LARGE SCALE GENOMIC DNA]</scope>
    <source>
        <strain evidence="2 3">AF24-29</strain>
    </source>
</reference>
<evidence type="ECO:0000313" key="2">
    <source>
        <dbReference type="EMBL" id="RGR77086.1"/>
    </source>
</evidence>
<sequence>MSENEQILDLNYAVYLRIQEVMSILDIKSISKLAEMSGVNKSTISTLKTKKDKTVTLQTIRLICKAVGMTLAEFFDSPLFPNDKEKLLIEG</sequence>
<keyword evidence="3" id="KW-1185">Reference proteome</keyword>